<dbReference type="EMBL" id="CP000362">
    <property type="protein sequence ID" value="ABG30510.1"/>
    <property type="molecule type" value="Genomic_DNA"/>
</dbReference>
<protein>
    <submittedName>
        <fullName evidence="1">Uncharacterized protein</fullName>
    </submittedName>
</protein>
<evidence type="ECO:0000313" key="2">
    <source>
        <dbReference type="Proteomes" id="UP000007029"/>
    </source>
</evidence>
<keyword evidence="2" id="KW-1185">Reference proteome</keyword>
<proteinExistence type="predicted"/>
<organism evidence="1 2">
    <name type="scientific">Roseobacter denitrificans (strain ATCC 33942 / OCh 114)</name>
    <name type="common">Erythrobacter sp. (strain OCh 114)</name>
    <name type="synonym">Roseobacter denitrificans</name>
    <dbReference type="NCBI Taxonomy" id="375451"/>
    <lineage>
        <taxon>Bacteria</taxon>
        <taxon>Pseudomonadati</taxon>
        <taxon>Pseudomonadota</taxon>
        <taxon>Alphaproteobacteria</taxon>
        <taxon>Rhodobacterales</taxon>
        <taxon>Roseobacteraceae</taxon>
        <taxon>Roseobacter</taxon>
    </lineage>
</organism>
<dbReference type="STRING" id="375451.RD1_0837"/>
<dbReference type="AlphaFoldDB" id="Q16BY3"/>
<evidence type="ECO:0000313" key="1">
    <source>
        <dbReference type="EMBL" id="ABG30510.1"/>
    </source>
</evidence>
<dbReference type="KEGG" id="rde:RD1_0837"/>
<dbReference type="Proteomes" id="UP000007029">
    <property type="component" value="Chromosome"/>
</dbReference>
<dbReference type="HOGENOM" id="CLU_3295781_0_0_5"/>
<name>Q16BY3_ROSDO</name>
<sequence>MRDAQDNITTAWITDAIDKIEPSGCAKHSVGWSRRWLKPT</sequence>
<reference evidence="1 2" key="1">
    <citation type="journal article" date="2007" name="J. Bacteriol.">
        <title>The complete genome sequence of Roseobacter denitrificans reveals a mixotrophic rather than photosynthetic metabolism.</title>
        <authorList>
            <person name="Swingley W.D."/>
            <person name="Sadekar S."/>
            <person name="Mastrian S.D."/>
            <person name="Matthies H.J."/>
            <person name="Hao J."/>
            <person name="Ramos H."/>
            <person name="Acharya C.R."/>
            <person name="Conrad A.L."/>
            <person name="Taylor H.L."/>
            <person name="Dejesa L.C."/>
            <person name="Shah M.K."/>
            <person name="O'huallachain M.E."/>
            <person name="Lince M.T."/>
            <person name="Blankenship R.E."/>
            <person name="Beatty J.T."/>
            <person name="Touchman J.W."/>
        </authorList>
    </citation>
    <scope>NUCLEOTIDE SEQUENCE [LARGE SCALE GENOMIC DNA]</scope>
    <source>
        <strain evidence="2">ATCC 33942 / OCh 114</strain>
    </source>
</reference>
<gene>
    <name evidence="1" type="ordered locus">RD1_0837</name>
</gene>
<accession>Q16BY3</accession>